<comment type="similarity">
    <text evidence="3">Belongs to the peptidase M24B family.</text>
</comment>
<dbReference type="PROSITE" id="PS00491">
    <property type="entry name" value="PROLINE_PEPTIDASE"/>
    <property type="match status" value="1"/>
</dbReference>
<dbReference type="InterPro" id="IPR029149">
    <property type="entry name" value="Creatin/AminoP/Spt16_N"/>
</dbReference>
<evidence type="ECO:0000256" key="3">
    <source>
        <dbReference type="RuleBase" id="RU000590"/>
    </source>
</evidence>
<comment type="caution">
    <text evidence="6">The sequence shown here is derived from an EMBL/GenBank/DDBJ whole genome shotgun (WGS) entry which is preliminary data.</text>
</comment>
<dbReference type="InterPro" id="IPR036005">
    <property type="entry name" value="Creatinase/aminopeptidase-like"/>
</dbReference>
<dbReference type="InterPro" id="IPR000994">
    <property type="entry name" value="Pept_M24"/>
</dbReference>
<proteinExistence type="inferred from homology"/>
<dbReference type="Pfam" id="PF00557">
    <property type="entry name" value="Peptidase_M24"/>
    <property type="match status" value="1"/>
</dbReference>
<keyword evidence="6" id="KW-0645">Protease</keyword>
<dbReference type="CDD" id="cd01092">
    <property type="entry name" value="APP-like"/>
    <property type="match status" value="1"/>
</dbReference>
<evidence type="ECO:0000256" key="2">
    <source>
        <dbReference type="ARBA" id="ARBA00022801"/>
    </source>
</evidence>
<evidence type="ECO:0000259" key="5">
    <source>
        <dbReference type="Pfam" id="PF01321"/>
    </source>
</evidence>
<feature type="domain" description="Creatinase N-terminal" evidence="5">
    <location>
        <begin position="38"/>
        <end position="167"/>
    </location>
</feature>
<evidence type="ECO:0000256" key="1">
    <source>
        <dbReference type="ARBA" id="ARBA00022723"/>
    </source>
</evidence>
<gene>
    <name evidence="6" type="ORF">ENS19_07305</name>
</gene>
<dbReference type="SUPFAM" id="SSF55920">
    <property type="entry name" value="Creatinase/aminopeptidase"/>
    <property type="match status" value="1"/>
</dbReference>
<sequence length="393" mass="42519">MGVVSFGAFGQARKWWVYLPNRDYDLMQAGKKMRHELRVEAFREEIRKNGLDCAIVMKPENVFYLTGAPFAMGSGGKVLFLRAEGEVELVVSPLDYEETAAKGTPKGVAIEMVAFGESPLETVIKRLCGCEKVGIEDAFLTVSIYERMKGSAHLAPIGDCIERMREIKDDVEIGLIRKAQEIADTAFQKTLAELKEGMSEFEAASVLEYYLRRGGAEGFAFETIVASGPRAVFPHGMPSARRARGGEAVVFDFGVRVGGYCSDMTRTIFFGSPKGESVDVYCAVLRAQESALAVAKAGISGRDLDRTARAEIEGAGYGERFVHGLGHGVGLAVHEGPIAGPKNEKGLVRGNVITVEPGVYIPGAFGVRIEDLVVIRDEGIENLTTSPKGLTVV</sequence>
<dbReference type="Gene3D" id="3.40.350.10">
    <property type="entry name" value="Creatinase/prolidase N-terminal domain"/>
    <property type="match status" value="1"/>
</dbReference>
<feature type="domain" description="Peptidase M24" evidence="4">
    <location>
        <begin position="175"/>
        <end position="376"/>
    </location>
</feature>
<dbReference type="AlphaFoldDB" id="A0A7C3FDD0"/>
<keyword evidence="6" id="KW-0031">Aminopeptidase</keyword>
<protein>
    <submittedName>
        <fullName evidence="6">Aminopeptidase P family protein</fullName>
    </submittedName>
</protein>
<dbReference type="SUPFAM" id="SSF53092">
    <property type="entry name" value="Creatinase/prolidase N-terminal domain"/>
    <property type="match status" value="1"/>
</dbReference>
<dbReference type="PANTHER" id="PTHR46112">
    <property type="entry name" value="AMINOPEPTIDASE"/>
    <property type="match status" value="1"/>
</dbReference>
<dbReference type="InterPro" id="IPR000587">
    <property type="entry name" value="Creatinase_N"/>
</dbReference>
<keyword evidence="1 3" id="KW-0479">Metal-binding</keyword>
<dbReference type="Gene3D" id="3.90.230.10">
    <property type="entry name" value="Creatinase/methionine aminopeptidase superfamily"/>
    <property type="match status" value="1"/>
</dbReference>
<dbReference type="InterPro" id="IPR050659">
    <property type="entry name" value="Peptidase_M24B"/>
</dbReference>
<dbReference type="Pfam" id="PF01321">
    <property type="entry name" value="Creatinase_N"/>
    <property type="match status" value="1"/>
</dbReference>
<organism evidence="6">
    <name type="scientific">Candidatus Methanomethylicus mesodigestus</name>
    <dbReference type="NCBI Taxonomy" id="1867258"/>
    <lineage>
        <taxon>Archaea</taxon>
        <taxon>Thermoproteota</taxon>
        <taxon>Methanosuratincolia</taxon>
        <taxon>Candidatus Methanomethylicales</taxon>
        <taxon>Candidatus Methanomethylicaceae</taxon>
        <taxon>Candidatus Methanomethylicus</taxon>
    </lineage>
</organism>
<dbReference type="GO" id="GO:0004177">
    <property type="term" value="F:aminopeptidase activity"/>
    <property type="evidence" value="ECO:0007669"/>
    <property type="project" value="UniProtKB-KW"/>
</dbReference>
<name>A0A7C3FDD0_9CREN</name>
<keyword evidence="2" id="KW-0378">Hydrolase</keyword>
<dbReference type="GO" id="GO:0046872">
    <property type="term" value="F:metal ion binding"/>
    <property type="evidence" value="ECO:0007669"/>
    <property type="project" value="UniProtKB-KW"/>
</dbReference>
<reference evidence="6" key="1">
    <citation type="journal article" date="2020" name="mSystems">
        <title>Genome- and Community-Level Interaction Insights into Carbon Utilization and Element Cycling Functions of Hydrothermarchaeota in Hydrothermal Sediment.</title>
        <authorList>
            <person name="Zhou Z."/>
            <person name="Liu Y."/>
            <person name="Xu W."/>
            <person name="Pan J."/>
            <person name="Luo Z.H."/>
            <person name="Li M."/>
        </authorList>
    </citation>
    <scope>NUCLEOTIDE SEQUENCE [LARGE SCALE GENOMIC DNA]</scope>
    <source>
        <strain evidence="6">SpSt-468</strain>
    </source>
</reference>
<evidence type="ECO:0000259" key="4">
    <source>
        <dbReference type="Pfam" id="PF00557"/>
    </source>
</evidence>
<dbReference type="EMBL" id="DSTX01000012">
    <property type="protein sequence ID" value="HFK21061.1"/>
    <property type="molecule type" value="Genomic_DNA"/>
</dbReference>
<dbReference type="InterPro" id="IPR001131">
    <property type="entry name" value="Peptidase_M24B_aminopep-P_CS"/>
</dbReference>
<dbReference type="PANTHER" id="PTHR46112:SF2">
    <property type="entry name" value="XAA-PRO AMINOPEPTIDASE P-RELATED"/>
    <property type="match status" value="1"/>
</dbReference>
<accession>A0A7C3FDD0</accession>
<evidence type="ECO:0000313" key="6">
    <source>
        <dbReference type="EMBL" id="HFK21061.1"/>
    </source>
</evidence>